<gene>
    <name evidence="1" type="ORF">AK812_SmicGene407</name>
</gene>
<dbReference type="Proteomes" id="UP000186817">
    <property type="component" value="Unassembled WGS sequence"/>
</dbReference>
<evidence type="ECO:0000313" key="2">
    <source>
        <dbReference type="Proteomes" id="UP000186817"/>
    </source>
</evidence>
<sequence>MDDDARIRKLTGRRLRAVQQRSASKEVREADRGIRNGFEDAGVGDAAKISYNVQSEQLGILATGTSWPGKRSANVTDKLGAGVLHDRQVRNTIAETYSRCLTAGCQQVQQVQRCELSLLPTADAPAFAQLDDRAANLSSIPSFYTAGFLSGGSNYLEMLQHIEAWIFAPGTVRVVYAYEEKRNKCILELVLGPEPTEGGPTKQQWDLANELLDLDTGIDFRRQAFHPGCVAMDALREVGALTSAYHQILLQGFSRLHNVSPASLKRHADEYNEIDSPLIQMTSADKSPAVRAVRELCDIMETGRTGSSSSSATGRLNGWLCLLQERMASRVQLPGESAEACRQRTFQRLRQDWQCMTPADRAHYTLQAKTHNRHVAASTALTRETAQSSEPEQHQVASEVSENALVVTCPSATSRGVDFVAPFQGTGAMGVGDHAFAVSRNCVRRVQQEEAAARGTCKHFVLNMDTAWRTRSRGRVGEAAEFKHTTAMSCHEEFKCAMCGSKFKNIMMQEKLSEQLLAFVIEYRKKFVVNGRNAGPNCLIQQPLLVIKPESPLVSSCGWSRES</sequence>
<name>A0A1Q9F6M9_SYMMI</name>
<reference evidence="1 2" key="1">
    <citation type="submission" date="2016-02" db="EMBL/GenBank/DDBJ databases">
        <title>Genome analysis of coral dinoflagellate symbionts highlights evolutionary adaptations to a symbiotic lifestyle.</title>
        <authorList>
            <person name="Aranda M."/>
            <person name="Li Y."/>
            <person name="Liew Y.J."/>
            <person name="Baumgarten S."/>
            <person name="Simakov O."/>
            <person name="Wilson M."/>
            <person name="Piel J."/>
            <person name="Ashoor H."/>
            <person name="Bougouffa S."/>
            <person name="Bajic V.B."/>
            <person name="Ryu T."/>
            <person name="Ravasi T."/>
            <person name="Bayer T."/>
            <person name="Micklem G."/>
            <person name="Kim H."/>
            <person name="Bhak J."/>
            <person name="Lajeunesse T.C."/>
            <person name="Voolstra C.R."/>
        </authorList>
    </citation>
    <scope>NUCLEOTIDE SEQUENCE [LARGE SCALE GENOMIC DNA]</scope>
    <source>
        <strain evidence="1 2">CCMP2467</strain>
    </source>
</reference>
<organism evidence="1 2">
    <name type="scientific">Symbiodinium microadriaticum</name>
    <name type="common">Dinoflagellate</name>
    <name type="synonym">Zooxanthella microadriatica</name>
    <dbReference type="NCBI Taxonomy" id="2951"/>
    <lineage>
        <taxon>Eukaryota</taxon>
        <taxon>Sar</taxon>
        <taxon>Alveolata</taxon>
        <taxon>Dinophyceae</taxon>
        <taxon>Suessiales</taxon>
        <taxon>Symbiodiniaceae</taxon>
        <taxon>Symbiodinium</taxon>
    </lineage>
</organism>
<keyword evidence="2" id="KW-1185">Reference proteome</keyword>
<dbReference type="OrthoDB" id="410888at2759"/>
<proteinExistence type="predicted"/>
<dbReference type="AlphaFoldDB" id="A0A1Q9F6M9"/>
<dbReference type="EMBL" id="LSRX01000004">
    <property type="protein sequence ID" value="OLQ15355.1"/>
    <property type="molecule type" value="Genomic_DNA"/>
</dbReference>
<protein>
    <submittedName>
        <fullName evidence="1">Uncharacterized protein</fullName>
    </submittedName>
</protein>
<evidence type="ECO:0000313" key="1">
    <source>
        <dbReference type="EMBL" id="OLQ15355.1"/>
    </source>
</evidence>
<comment type="caution">
    <text evidence="1">The sequence shown here is derived from an EMBL/GenBank/DDBJ whole genome shotgun (WGS) entry which is preliminary data.</text>
</comment>
<accession>A0A1Q9F6M9</accession>